<protein>
    <submittedName>
        <fullName evidence="8">Na+/H+ antiporter subunit C</fullName>
    </submittedName>
</protein>
<sequence>MEDILPFLIGCLYAGGIYLIFHRSFVKLIIGLIILGYASNLFLFTISRITRDAPPLIPDDATQLTETFADPLPQALILTAIVIGFGLQAFAIVLIKVGFKTLKTDDLDKTTSTDRLDN</sequence>
<feature type="transmembrane region" description="Helical" evidence="7">
    <location>
        <begin position="28"/>
        <end position="46"/>
    </location>
</feature>
<accession>A0A5C6ZR96</accession>
<dbReference type="OrthoDB" id="9799219at2"/>
<dbReference type="AlphaFoldDB" id="A0A5C6ZR96"/>
<dbReference type="NCBIfam" id="NF009302">
    <property type="entry name" value="PRK12659.1"/>
    <property type="match status" value="1"/>
</dbReference>
<evidence type="ECO:0000256" key="5">
    <source>
        <dbReference type="ARBA" id="ARBA00022989"/>
    </source>
</evidence>
<reference evidence="8 9" key="1">
    <citation type="submission" date="2019-08" db="EMBL/GenBank/DDBJ databases">
        <title>Genome sequence of Gillisia hiemivivida IC154 (type strain).</title>
        <authorList>
            <person name="Bowman J.P."/>
        </authorList>
    </citation>
    <scope>NUCLEOTIDE SEQUENCE [LARGE SCALE GENOMIC DNA]</scope>
    <source>
        <strain evidence="8 9">IC154</strain>
    </source>
</reference>
<dbReference type="EMBL" id="VORY01000021">
    <property type="protein sequence ID" value="TXD92427.1"/>
    <property type="molecule type" value="Genomic_DNA"/>
</dbReference>
<evidence type="ECO:0000313" key="8">
    <source>
        <dbReference type="EMBL" id="TXD92427.1"/>
    </source>
</evidence>
<keyword evidence="3" id="KW-1003">Cell membrane</keyword>
<evidence type="ECO:0000256" key="7">
    <source>
        <dbReference type="SAM" id="Phobius"/>
    </source>
</evidence>
<keyword evidence="4 7" id="KW-0812">Transmembrane</keyword>
<evidence type="ECO:0000256" key="6">
    <source>
        <dbReference type="ARBA" id="ARBA00023136"/>
    </source>
</evidence>
<proteinExistence type="inferred from homology"/>
<dbReference type="PANTHER" id="PTHR34583">
    <property type="entry name" value="ANTIPORTER SUBUNIT MNHC2-RELATED"/>
    <property type="match status" value="1"/>
</dbReference>
<dbReference type="GO" id="GO:0005886">
    <property type="term" value="C:plasma membrane"/>
    <property type="evidence" value="ECO:0007669"/>
    <property type="project" value="UniProtKB-SubCell"/>
</dbReference>
<dbReference type="PANTHER" id="PTHR34583:SF2">
    <property type="entry name" value="ANTIPORTER SUBUNIT MNHC2-RELATED"/>
    <property type="match status" value="1"/>
</dbReference>
<feature type="transmembrane region" description="Helical" evidence="7">
    <location>
        <begin position="6"/>
        <end position="21"/>
    </location>
</feature>
<keyword evidence="9" id="KW-1185">Reference proteome</keyword>
<keyword evidence="6 7" id="KW-0472">Membrane</keyword>
<keyword evidence="5 7" id="KW-1133">Transmembrane helix</keyword>
<evidence type="ECO:0000256" key="1">
    <source>
        <dbReference type="ARBA" id="ARBA00004651"/>
    </source>
</evidence>
<dbReference type="InterPro" id="IPR050601">
    <property type="entry name" value="CPA3_antiporter_subunitC"/>
</dbReference>
<name>A0A5C6ZR96_9FLAO</name>
<evidence type="ECO:0000256" key="2">
    <source>
        <dbReference type="ARBA" id="ARBA00010388"/>
    </source>
</evidence>
<comment type="caution">
    <text evidence="8">The sequence shown here is derived from an EMBL/GenBank/DDBJ whole genome shotgun (WGS) entry which is preliminary data.</text>
</comment>
<evidence type="ECO:0000313" key="9">
    <source>
        <dbReference type="Proteomes" id="UP000321367"/>
    </source>
</evidence>
<dbReference type="NCBIfam" id="NF006573">
    <property type="entry name" value="PRK09094.1"/>
    <property type="match status" value="1"/>
</dbReference>
<dbReference type="Proteomes" id="UP000321367">
    <property type="component" value="Unassembled WGS sequence"/>
</dbReference>
<evidence type="ECO:0000256" key="3">
    <source>
        <dbReference type="ARBA" id="ARBA00022475"/>
    </source>
</evidence>
<comment type="similarity">
    <text evidence="2">Belongs to the CPA3 antiporters (TC 2.A.63) subunit C family.</text>
</comment>
<organism evidence="8 9">
    <name type="scientific">Gillisia hiemivivida</name>
    <dbReference type="NCBI Taxonomy" id="291190"/>
    <lineage>
        <taxon>Bacteria</taxon>
        <taxon>Pseudomonadati</taxon>
        <taxon>Bacteroidota</taxon>
        <taxon>Flavobacteriia</taxon>
        <taxon>Flavobacteriales</taxon>
        <taxon>Flavobacteriaceae</taxon>
        <taxon>Gillisia</taxon>
    </lineage>
</organism>
<dbReference type="InterPro" id="IPR039428">
    <property type="entry name" value="NUOK/Mnh_C1-like"/>
</dbReference>
<dbReference type="RefSeq" id="WP_146933878.1">
    <property type="nucleotide sequence ID" value="NZ_CBCSHZ010000022.1"/>
</dbReference>
<feature type="transmembrane region" description="Helical" evidence="7">
    <location>
        <begin position="75"/>
        <end position="95"/>
    </location>
</feature>
<comment type="subcellular location">
    <subcellularLocation>
        <location evidence="1">Cell membrane</location>
        <topology evidence="1">Multi-pass membrane protein</topology>
    </subcellularLocation>
</comment>
<dbReference type="Pfam" id="PF00420">
    <property type="entry name" value="Oxidored_q2"/>
    <property type="match status" value="1"/>
</dbReference>
<evidence type="ECO:0000256" key="4">
    <source>
        <dbReference type="ARBA" id="ARBA00022692"/>
    </source>
</evidence>
<gene>
    <name evidence="8" type="ORF">ES724_13810</name>
</gene>
<dbReference type="Gene3D" id="1.10.287.3510">
    <property type="match status" value="1"/>
</dbReference>